<keyword evidence="3" id="KW-1185">Reference proteome</keyword>
<dbReference type="Pfam" id="PF03352">
    <property type="entry name" value="Adenine_glyco"/>
    <property type="match status" value="1"/>
</dbReference>
<evidence type="ECO:0000313" key="3">
    <source>
        <dbReference type="Proteomes" id="UP000244940"/>
    </source>
</evidence>
<dbReference type="GeneID" id="94363720"/>
<dbReference type="PANTHER" id="PTHR30037:SF4">
    <property type="entry name" value="DNA-3-METHYLADENINE GLYCOSYLASE I"/>
    <property type="match status" value="1"/>
</dbReference>
<dbReference type="OrthoDB" id="9807664at2"/>
<accession>A0A2U2CJ49</accession>
<keyword evidence="1" id="KW-0862">Zinc</keyword>
<evidence type="ECO:0000313" key="2">
    <source>
        <dbReference type="EMBL" id="PWE31859.1"/>
    </source>
</evidence>
<proteinExistence type="predicted"/>
<dbReference type="InterPro" id="IPR011257">
    <property type="entry name" value="DNA_glycosylase"/>
</dbReference>
<name>A0A2U2CJ49_9RHOB</name>
<dbReference type="PANTHER" id="PTHR30037">
    <property type="entry name" value="DNA-3-METHYLADENINE GLYCOSYLASE 1"/>
    <property type="match status" value="1"/>
</dbReference>
<dbReference type="GO" id="GO:0046872">
    <property type="term" value="F:metal ion binding"/>
    <property type="evidence" value="ECO:0007669"/>
    <property type="project" value="UniProtKB-KW"/>
</dbReference>
<feature type="binding site" evidence="1">
    <location>
        <position position="26"/>
    </location>
    <ligand>
        <name>Zn(2+)</name>
        <dbReference type="ChEBI" id="CHEBI:29105"/>
    </ligand>
</feature>
<dbReference type="GO" id="GO:0006284">
    <property type="term" value="P:base-excision repair"/>
    <property type="evidence" value="ECO:0007669"/>
    <property type="project" value="InterPro"/>
</dbReference>
<reference evidence="2 3" key="1">
    <citation type="submission" date="2018-05" db="EMBL/GenBank/DDBJ databases">
        <title>Pararhodobacter marina sp. nov., isolated from deep-sea water of the Indian Ocean.</title>
        <authorList>
            <person name="Lai Q.Sr."/>
            <person name="Liu X."/>
            <person name="Shao Z."/>
        </authorList>
    </citation>
    <scope>NUCLEOTIDE SEQUENCE [LARGE SCALE GENOMIC DNA]</scope>
    <source>
        <strain evidence="2 3">CIC4N-9</strain>
    </source>
</reference>
<gene>
    <name evidence="2" type="ORF">C4N9_02340</name>
</gene>
<dbReference type="GO" id="GO:0008725">
    <property type="term" value="F:DNA-3-methyladenine glycosylase activity"/>
    <property type="evidence" value="ECO:0007669"/>
    <property type="project" value="InterPro"/>
</dbReference>
<dbReference type="InterPro" id="IPR005019">
    <property type="entry name" value="Adenine_glyco"/>
</dbReference>
<dbReference type="AlphaFoldDB" id="A0A2U2CJ49"/>
<dbReference type="InterPro" id="IPR052891">
    <property type="entry name" value="DNA-3mA_glycosylase"/>
</dbReference>
<feature type="binding site" evidence="1">
    <location>
        <position position="181"/>
    </location>
    <ligand>
        <name>Zn(2+)</name>
        <dbReference type="ChEBI" id="CHEBI:29105"/>
    </ligand>
</feature>
<dbReference type="EMBL" id="QEYD01000001">
    <property type="protein sequence ID" value="PWE31859.1"/>
    <property type="molecule type" value="Genomic_DNA"/>
</dbReference>
<sequence length="199" mass="21664">MQTAPGPDGLLRCGWCLSTPDYVAYHDEDWGYPVTGDRALFEKLTLEAFQSGLSWRTILQKRDNFRAAFAGFDPEQVAAYSEDDVARLLADPGIVRHRGKITATITNARALLAMQAAGQSLSGLVWSYEPDSPPVYGDTTSPQSVALSKDLKKRGWAFVGPTTIYAFMQAVGLINDHHPDCAHHAAAEAARAAFGRPRA</sequence>
<dbReference type="SUPFAM" id="SSF48150">
    <property type="entry name" value="DNA-glycosylase"/>
    <property type="match status" value="1"/>
</dbReference>
<feature type="binding site" evidence="1">
    <location>
        <position position="13"/>
    </location>
    <ligand>
        <name>Zn(2+)</name>
        <dbReference type="ChEBI" id="CHEBI:29105"/>
    </ligand>
</feature>
<evidence type="ECO:0000256" key="1">
    <source>
        <dbReference type="PIRSR" id="PIRSR605019-1"/>
    </source>
</evidence>
<dbReference type="Proteomes" id="UP000244940">
    <property type="component" value="Unassembled WGS sequence"/>
</dbReference>
<comment type="caution">
    <text evidence="2">The sequence shown here is derived from an EMBL/GenBank/DDBJ whole genome shotgun (WGS) entry which is preliminary data.</text>
</comment>
<organism evidence="2 3">
    <name type="scientific">Pararhodobacter marinus</name>
    <dbReference type="NCBI Taxonomy" id="2184063"/>
    <lineage>
        <taxon>Bacteria</taxon>
        <taxon>Pseudomonadati</taxon>
        <taxon>Pseudomonadota</taxon>
        <taxon>Alphaproteobacteria</taxon>
        <taxon>Rhodobacterales</taxon>
        <taxon>Paracoccaceae</taxon>
        <taxon>Pararhodobacter</taxon>
    </lineage>
</organism>
<protein>
    <submittedName>
        <fullName evidence="2">DNA-3-methyladenine glycosylase I</fullName>
    </submittedName>
</protein>
<dbReference type="RefSeq" id="WP_109531660.1">
    <property type="nucleotide sequence ID" value="NZ_QEYD01000001.1"/>
</dbReference>
<feature type="binding site" evidence="1">
    <location>
        <position position="177"/>
    </location>
    <ligand>
        <name>Zn(2+)</name>
        <dbReference type="ChEBI" id="CHEBI:29105"/>
    </ligand>
</feature>
<keyword evidence="1" id="KW-0479">Metal-binding</keyword>
<dbReference type="Gene3D" id="1.10.340.30">
    <property type="entry name" value="Hypothetical protein, domain 2"/>
    <property type="match status" value="1"/>
</dbReference>